<dbReference type="EMBL" id="GBXM01066506">
    <property type="protein sequence ID" value="JAH42071.1"/>
    <property type="molecule type" value="Transcribed_RNA"/>
</dbReference>
<protein>
    <submittedName>
        <fullName evidence="1">Uncharacterized protein</fullName>
    </submittedName>
</protein>
<evidence type="ECO:0000313" key="1">
    <source>
        <dbReference type="EMBL" id="JAH42071.1"/>
    </source>
</evidence>
<proteinExistence type="predicted"/>
<name>A0A0E9SL68_ANGAN</name>
<accession>A0A0E9SL68</accession>
<reference evidence="1" key="1">
    <citation type="submission" date="2014-11" db="EMBL/GenBank/DDBJ databases">
        <authorList>
            <person name="Amaro Gonzalez C."/>
        </authorList>
    </citation>
    <scope>NUCLEOTIDE SEQUENCE</scope>
</reference>
<sequence length="29" mass="3281">MRANLPHITNCRLIRCSQSTISTEHLATL</sequence>
<reference evidence="1" key="2">
    <citation type="journal article" date="2015" name="Fish Shellfish Immunol.">
        <title>Early steps in the European eel (Anguilla anguilla)-Vibrio vulnificus interaction in the gills: Role of the RtxA13 toxin.</title>
        <authorList>
            <person name="Callol A."/>
            <person name="Pajuelo D."/>
            <person name="Ebbesson L."/>
            <person name="Teles M."/>
            <person name="MacKenzie S."/>
            <person name="Amaro C."/>
        </authorList>
    </citation>
    <scope>NUCLEOTIDE SEQUENCE</scope>
</reference>
<organism evidence="1">
    <name type="scientific">Anguilla anguilla</name>
    <name type="common">European freshwater eel</name>
    <name type="synonym">Muraena anguilla</name>
    <dbReference type="NCBI Taxonomy" id="7936"/>
    <lineage>
        <taxon>Eukaryota</taxon>
        <taxon>Metazoa</taxon>
        <taxon>Chordata</taxon>
        <taxon>Craniata</taxon>
        <taxon>Vertebrata</taxon>
        <taxon>Euteleostomi</taxon>
        <taxon>Actinopterygii</taxon>
        <taxon>Neopterygii</taxon>
        <taxon>Teleostei</taxon>
        <taxon>Anguilliformes</taxon>
        <taxon>Anguillidae</taxon>
        <taxon>Anguilla</taxon>
    </lineage>
</organism>
<dbReference type="AlphaFoldDB" id="A0A0E9SL68"/>